<dbReference type="AlphaFoldDB" id="A0A9Q1GR70"/>
<accession>A0A9Q1GR70</accession>
<protein>
    <recommendedName>
        <fullName evidence="3">RNase H type-1 domain-containing protein</fullName>
    </recommendedName>
</protein>
<comment type="caution">
    <text evidence="1">The sequence shown here is derived from an EMBL/GenBank/DDBJ whole genome shotgun (WGS) entry which is preliminary data.</text>
</comment>
<proteinExistence type="predicted"/>
<evidence type="ECO:0000313" key="2">
    <source>
        <dbReference type="Proteomes" id="UP001153076"/>
    </source>
</evidence>
<evidence type="ECO:0000313" key="1">
    <source>
        <dbReference type="EMBL" id="KAJ8426112.1"/>
    </source>
</evidence>
<organism evidence="1 2">
    <name type="scientific">Carnegiea gigantea</name>
    <dbReference type="NCBI Taxonomy" id="171969"/>
    <lineage>
        <taxon>Eukaryota</taxon>
        <taxon>Viridiplantae</taxon>
        <taxon>Streptophyta</taxon>
        <taxon>Embryophyta</taxon>
        <taxon>Tracheophyta</taxon>
        <taxon>Spermatophyta</taxon>
        <taxon>Magnoliopsida</taxon>
        <taxon>eudicotyledons</taxon>
        <taxon>Gunneridae</taxon>
        <taxon>Pentapetalae</taxon>
        <taxon>Caryophyllales</taxon>
        <taxon>Cactineae</taxon>
        <taxon>Cactaceae</taxon>
        <taxon>Cactoideae</taxon>
        <taxon>Echinocereeae</taxon>
        <taxon>Carnegiea</taxon>
    </lineage>
</organism>
<sequence length="154" mass="17371">MGSRRLVGNGEKIGIWHSRRMRENDTPVPRTTVTTCWMPPSLRLFKLNFDFGKVGQNGRGWGFVVRDNMGEVVLAGVTQDEGFLSLEVEESRVCLFALKTAFVHGSKDWWWKFLISCLGTFLKGAVVRLLTQSLTSILLSLVKGYGDQNVYMPL</sequence>
<keyword evidence="2" id="KW-1185">Reference proteome</keyword>
<evidence type="ECO:0008006" key="3">
    <source>
        <dbReference type="Google" id="ProtNLM"/>
    </source>
</evidence>
<reference evidence="1" key="1">
    <citation type="submission" date="2022-04" db="EMBL/GenBank/DDBJ databases">
        <title>Carnegiea gigantea Genome sequencing and assembly v2.</title>
        <authorList>
            <person name="Copetti D."/>
            <person name="Sanderson M.J."/>
            <person name="Burquez A."/>
            <person name="Wojciechowski M.F."/>
        </authorList>
    </citation>
    <scope>NUCLEOTIDE SEQUENCE</scope>
    <source>
        <strain evidence="1">SGP5-SGP5p</strain>
        <tissue evidence="1">Aerial part</tissue>
    </source>
</reference>
<gene>
    <name evidence="1" type="ORF">Cgig2_031779</name>
</gene>
<dbReference type="OrthoDB" id="1906820at2759"/>
<dbReference type="Proteomes" id="UP001153076">
    <property type="component" value="Unassembled WGS sequence"/>
</dbReference>
<name>A0A9Q1GR70_9CARY</name>
<dbReference type="EMBL" id="JAKOGI010001348">
    <property type="protein sequence ID" value="KAJ8426112.1"/>
    <property type="molecule type" value="Genomic_DNA"/>
</dbReference>